<dbReference type="EMBL" id="LVXG01000002">
    <property type="protein sequence ID" value="OQP55856.1"/>
    <property type="molecule type" value="Genomic_DNA"/>
</dbReference>
<keyword evidence="2" id="KW-1185">Reference proteome</keyword>
<dbReference type="AlphaFoldDB" id="A0A1V9FCF4"/>
<protein>
    <submittedName>
        <fullName evidence="1">Uncharacterized protein</fullName>
    </submittedName>
</protein>
<name>A0A1V9FCF4_9BACT</name>
<reference evidence="2" key="1">
    <citation type="submission" date="2016-04" db="EMBL/GenBank/DDBJ databases">
        <authorList>
            <person name="Chen L."/>
            <person name="Zhuang W."/>
            <person name="Wang G."/>
        </authorList>
    </citation>
    <scope>NUCLEOTIDE SEQUENCE [LARGE SCALE GENOMIC DNA]</scope>
    <source>
        <strain evidence="2">17621</strain>
    </source>
</reference>
<dbReference type="Proteomes" id="UP000192610">
    <property type="component" value="Unassembled WGS sequence"/>
</dbReference>
<evidence type="ECO:0000313" key="2">
    <source>
        <dbReference type="Proteomes" id="UP000192610"/>
    </source>
</evidence>
<comment type="caution">
    <text evidence="1">The sequence shown here is derived from an EMBL/GenBank/DDBJ whole genome shotgun (WGS) entry which is preliminary data.</text>
</comment>
<accession>A0A1V9FCF4</accession>
<gene>
    <name evidence="1" type="ORF">A4H97_19870</name>
</gene>
<evidence type="ECO:0000313" key="1">
    <source>
        <dbReference type="EMBL" id="OQP55856.1"/>
    </source>
</evidence>
<sequence>MRWYHNGRVMGGDCPGMLQGLPGGPTGIAWCIRQYPGNVQAIPRQYPGDYTTIRLQEGYYPFITMLNKRDVITIMV</sequence>
<organism evidence="1 2">
    <name type="scientific">Niastella yeongjuensis</name>
    <dbReference type="NCBI Taxonomy" id="354355"/>
    <lineage>
        <taxon>Bacteria</taxon>
        <taxon>Pseudomonadati</taxon>
        <taxon>Bacteroidota</taxon>
        <taxon>Chitinophagia</taxon>
        <taxon>Chitinophagales</taxon>
        <taxon>Chitinophagaceae</taxon>
        <taxon>Niastella</taxon>
    </lineage>
</organism>
<proteinExistence type="predicted"/>